<dbReference type="OrthoDB" id="3294398at2"/>
<evidence type="ECO:0000256" key="1">
    <source>
        <dbReference type="ARBA" id="ARBA00004141"/>
    </source>
</evidence>
<keyword evidence="5 7" id="KW-1133">Transmembrane helix</keyword>
<gene>
    <name evidence="9" type="ORF">FHX34_102821</name>
</gene>
<keyword evidence="10" id="KW-1185">Reference proteome</keyword>
<dbReference type="PANTHER" id="PTHR42751">
    <property type="entry name" value="SODIUM/HYDROGEN EXCHANGER FAMILY/TRKA DOMAIN PROTEIN"/>
    <property type="match status" value="1"/>
</dbReference>
<dbReference type="Gene3D" id="1.20.1530.20">
    <property type="match status" value="1"/>
</dbReference>
<dbReference type="GO" id="GO:0016020">
    <property type="term" value="C:membrane"/>
    <property type="evidence" value="ECO:0007669"/>
    <property type="project" value="UniProtKB-SubCell"/>
</dbReference>
<evidence type="ECO:0000256" key="7">
    <source>
        <dbReference type="SAM" id="Phobius"/>
    </source>
</evidence>
<evidence type="ECO:0000256" key="3">
    <source>
        <dbReference type="ARBA" id="ARBA00022448"/>
    </source>
</evidence>
<keyword evidence="4 7" id="KW-0812">Transmembrane</keyword>
<name>A0A561WK90_ACTTI</name>
<dbReference type="EMBL" id="VIWY01000002">
    <property type="protein sequence ID" value="TWG24268.1"/>
    <property type="molecule type" value="Genomic_DNA"/>
</dbReference>
<comment type="similarity">
    <text evidence="2">Belongs to the monovalent cation:proton antiporter 2 (CPA2) transporter (TC 2.A.37) family.</text>
</comment>
<evidence type="ECO:0000256" key="6">
    <source>
        <dbReference type="ARBA" id="ARBA00023136"/>
    </source>
</evidence>
<reference evidence="9 10" key="1">
    <citation type="submission" date="2019-06" db="EMBL/GenBank/DDBJ databases">
        <title>Sequencing the genomes of 1000 actinobacteria strains.</title>
        <authorList>
            <person name="Klenk H.-P."/>
        </authorList>
    </citation>
    <scope>NUCLEOTIDE SEQUENCE [LARGE SCALE GENOMIC DNA]</scope>
    <source>
        <strain evidence="9 10">DSM 43866</strain>
    </source>
</reference>
<keyword evidence="3" id="KW-0813">Transport</keyword>
<evidence type="ECO:0000259" key="8">
    <source>
        <dbReference type="Pfam" id="PF00999"/>
    </source>
</evidence>
<keyword evidence="6 7" id="KW-0472">Membrane</keyword>
<feature type="transmembrane region" description="Helical" evidence="7">
    <location>
        <begin position="61"/>
        <end position="79"/>
    </location>
</feature>
<dbReference type="RefSeq" id="WP_122977417.1">
    <property type="nucleotide sequence ID" value="NZ_BOMX01000077.1"/>
</dbReference>
<dbReference type="InterPro" id="IPR006153">
    <property type="entry name" value="Cation/H_exchanger_TM"/>
</dbReference>
<feature type="transmembrane region" description="Helical" evidence="7">
    <location>
        <begin position="178"/>
        <end position="197"/>
    </location>
</feature>
<feature type="transmembrane region" description="Helical" evidence="7">
    <location>
        <begin position="324"/>
        <end position="344"/>
    </location>
</feature>
<dbReference type="Proteomes" id="UP000320239">
    <property type="component" value="Unassembled WGS sequence"/>
</dbReference>
<feature type="transmembrane region" description="Helical" evidence="7">
    <location>
        <begin position="356"/>
        <end position="374"/>
    </location>
</feature>
<evidence type="ECO:0000256" key="2">
    <source>
        <dbReference type="ARBA" id="ARBA00005551"/>
    </source>
</evidence>
<feature type="domain" description="Cation/H+ exchanger transmembrane" evidence="8">
    <location>
        <begin position="18"/>
        <end position="365"/>
    </location>
</feature>
<accession>A0A561WK90</accession>
<evidence type="ECO:0000313" key="9">
    <source>
        <dbReference type="EMBL" id="TWG24268.1"/>
    </source>
</evidence>
<feature type="transmembrane region" description="Helical" evidence="7">
    <location>
        <begin position="291"/>
        <end position="312"/>
    </location>
</feature>
<dbReference type="GO" id="GO:0015297">
    <property type="term" value="F:antiporter activity"/>
    <property type="evidence" value="ECO:0007669"/>
    <property type="project" value="InterPro"/>
</dbReference>
<dbReference type="PANTHER" id="PTHR42751:SF6">
    <property type="entry name" value="CONSERVED INTEGRAL MEMBRANE TRANSPORT PROTEIN-RELATED"/>
    <property type="match status" value="1"/>
</dbReference>
<evidence type="ECO:0000256" key="5">
    <source>
        <dbReference type="ARBA" id="ARBA00022989"/>
    </source>
</evidence>
<feature type="transmembrane region" description="Helical" evidence="7">
    <location>
        <begin position="218"/>
        <end position="233"/>
    </location>
</feature>
<proteinExistence type="inferred from homology"/>
<dbReference type="Pfam" id="PF00999">
    <property type="entry name" value="Na_H_Exchanger"/>
    <property type="match status" value="1"/>
</dbReference>
<comment type="caution">
    <text evidence="9">The sequence shown here is derived from an EMBL/GenBank/DDBJ whole genome shotgun (WGS) entry which is preliminary data.</text>
</comment>
<feature type="transmembrane region" description="Helical" evidence="7">
    <location>
        <begin position="119"/>
        <end position="138"/>
    </location>
</feature>
<feature type="transmembrane region" description="Helical" evidence="7">
    <location>
        <begin position="150"/>
        <end position="172"/>
    </location>
</feature>
<organism evidence="9 10">
    <name type="scientific">Actinoplanes teichomyceticus</name>
    <dbReference type="NCBI Taxonomy" id="1867"/>
    <lineage>
        <taxon>Bacteria</taxon>
        <taxon>Bacillati</taxon>
        <taxon>Actinomycetota</taxon>
        <taxon>Actinomycetes</taxon>
        <taxon>Micromonosporales</taxon>
        <taxon>Micromonosporaceae</taxon>
        <taxon>Actinoplanes</taxon>
    </lineage>
</organism>
<comment type="subcellular location">
    <subcellularLocation>
        <location evidence="1">Membrane</location>
        <topology evidence="1">Multi-pass membrane protein</topology>
    </subcellularLocation>
</comment>
<evidence type="ECO:0000256" key="4">
    <source>
        <dbReference type="ARBA" id="ARBA00022692"/>
    </source>
</evidence>
<protein>
    <submittedName>
        <fullName evidence="9">Potassium/proton antiporter membrane subunit (CPA2 family)</fullName>
    </submittedName>
</protein>
<sequence length="397" mass="40168">MHTSVALLVELGVVLAALSFLGAAARRFGFSPIPLYLLAGLALGPGGVAPVPAAGEFIRTGATIGVVLLLLTLGLEFSVEELSVSLRRHLPSAGVDMVLNAVPGALTGRLLGLDWTGSLALAGITWISSSGIIARLLTDLRRLGNRETPAVLSVLVLEDVATAGFLPLLAVLASGGAWWQAVLGMSLGVAVVVLAFIASRRLRGPLARLLDTADTEQMLLRVLSLTLIVAGVTELLEASAAVGAFLLGLALTGQVADRTRAVIGPLRDLFAAAFFLAVGLSVHPADLVPMLPAALALAAVTGCTKIATGWYAAGRDGAGPQGRLRAGTALITRGEFSLVIASLIGTAGHGSLGPLTAAYVIVLAVAGPVATRLIDRPAAGAATAARARPEQAGGGRG</sequence>
<evidence type="ECO:0000313" key="10">
    <source>
        <dbReference type="Proteomes" id="UP000320239"/>
    </source>
</evidence>
<dbReference type="AlphaFoldDB" id="A0A561WK90"/>
<dbReference type="GO" id="GO:1902600">
    <property type="term" value="P:proton transmembrane transport"/>
    <property type="evidence" value="ECO:0007669"/>
    <property type="project" value="InterPro"/>
</dbReference>
<dbReference type="InterPro" id="IPR038770">
    <property type="entry name" value="Na+/solute_symporter_sf"/>
</dbReference>
<feature type="transmembrane region" description="Helical" evidence="7">
    <location>
        <begin position="35"/>
        <end position="54"/>
    </location>
</feature>